<keyword evidence="2 8" id="KW-0813">Transport</keyword>
<name>A0A5C6UCN1_9SPHN</name>
<dbReference type="AlphaFoldDB" id="A0A5C6UCN1"/>
<dbReference type="Pfam" id="PF00593">
    <property type="entry name" value="TonB_dep_Rec_b-barrel"/>
    <property type="match status" value="1"/>
</dbReference>
<dbReference type="PROSITE" id="PS52016">
    <property type="entry name" value="TONB_DEPENDENT_REC_3"/>
    <property type="match status" value="1"/>
</dbReference>
<dbReference type="Gene3D" id="2.170.130.10">
    <property type="entry name" value="TonB-dependent receptor, plug domain"/>
    <property type="match status" value="1"/>
</dbReference>
<evidence type="ECO:0000313" key="13">
    <source>
        <dbReference type="EMBL" id="TXC69866.1"/>
    </source>
</evidence>
<dbReference type="PROSITE" id="PS51257">
    <property type="entry name" value="PROKAR_LIPOPROTEIN"/>
    <property type="match status" value="1"/>
</dbReference>
<dbReference type="GO" id="GO:0009279">
    <property type="term" value="C:cell outer membrane"/>
    <property type="evidence" value="ECO:0007669"/>
    <property type="project" value="UniProtKB-SubCell"/>
</dbReference>
<keyword evidence="10" id="KW-0732">Signal</keyword>
<keyword evidence="14" id="KW-1185">Reference proteome</keyword>
<proteinExistence type="inferred from homology"/>
<dbReference type="InterPro" id="IPR012910">
    <property type="entry name" value="Plug_dom"/>
</dbReference>
<reference evidence="13 14" key="1">
    <citation type="journal article" date="2013" name="Antonie Van Leeuwenhoek">
        <title>Sphingomonas ginsenosidivorax sp. nov., with the ability to transform ginsenosides.</title>
        <authorList>
            <person name="Jin X.F."/>
            <person name="Kim J.K."/>
            <person name="Liu Q.M."/>
            <person name="Kang M.S."/>
            <person name="He D."/>
            <person name="Jin F.X."/>
            <person name="Kim S.C."/>
            <person name="Im W.T."/>
        </authorList>
    </citation>
    <scope>NUCLEOTIDE SEQUENCE [LARGE SCALE GENOMIC DNA]</scope>
    <source>
        <strain evidence="13 14">KHI67</strain>
    </source>
</reference>
<dbReference type="GO" id="GO:0015344">
    <property type="term" value="F:siderophore uptake transmembrane transporter activity"/>
    <property type="evidence" value="ECO:0007669"/>
    <property type="project" value="TreeGrafter"/>
</dbReference>
<dbReference type="Proteomes" id="UP000321250">
    <property type="component" value="Unassembled WGS sequence"/>
</dbReference>
<keyword evidence="13" id="KW-0675">Receptor</keyword>
<feature type="chain" id="PRO_5022833492" evidence="10">
    <location>
        <begin position="36"/>
        <end position="839"/>
    </location>
</feature>
<dbReference type="InterPro" id="IPR000531">
    <property type="entry name" value="Beta-barrel_TonB"/>
</dbReference>
<gene>
    <name evidence="13" type="ORF">FSB78_02005</name>
</gene>
<dbReference type="CDD" id="cd01347">
    <property type="entry name" value="ligand_gated_channel"/>
    <property type="match status" value="1"/>
</dbReference>
<evidence type="ECO:0000259" key="11">
    <source>
        <dbReference type="Pfam" id="PF00593"/>
    </source>
</evidence>
<dbReference type="PANTHER" id="PTHR32552:SF83">
    <property type="entry name" value="BLR3904 PROTEIN"/>
    <property type="match status" value="1"/>
</dbReference>
<evidence type="ECO:0000256" key="5">
    <source>
        <dbReference type="ARBA" id="ARBA00023077"/>
    </source>
</evidence>
<evidence type="ECO:0000256" key="7">
    <source>
        <dbReference type="ARBA" id="ARBA00023237"/>
    </source>
</evidence>
<dbReference type="InterPro" id="IPR037066">
    <property type="entry name" value="Plug_dom_sf"/>
</dbReference>
<comment type="caution">
    <text evidence="13">The sequence shown here is derived from an EMBL/GenBank/DDBJ whole genome shotgun (WGS) entry which is preliminary data.</text>
</comment>
<protein>
    <submittedName>
        <fullName evidence="13">TonB-dependent receptor</fullName>
    </submittedName>
</protein>
<feature type="domain" description="TonB-dependent receptor-like beta-barrel" evidence="11">
    <location>
        <begin position="263"/>
        <end position="807"/>
    </location>
</feature>
<dbReference type="InterPro" id="IPR039426">
    <property type="entry name" value="TonB-dep_rcpt-like"/>
</dbReference>
<feature type="domain" description="TonB-dependent receptor plug" evidence="12">
    <location>
        <begin position="85"/>
        <end position="185"/>
    </location>
</feature>
<dbReference type="Gene3D" id="2.40.170.20">
    <property type="entry name" value="TonB-dependent receptor, beta-barrel domain"/>
    <property type="match status" value="1"/>
</dbReference>
<keyword evidence="4 8" id="KW-0812">Transmembrane</keyword>
<evidence type="ECO:0000256" key="4">
    <source>
        <dbReference type="ARBA" id="ARBA00022692"/>
    </source>
</evidence>
<evidence type="ECO:0000313" key="14">
    <source>
        <dbReference type="Proteomes" id="UP000321250"/>
    </source>
</evidence>
<dbReference type="SUPFAM" id="SSF56935">
    <property type="entry name" value="Porins"/>
    <property type="match status" value="1"/>
</dbReference>
<evidence type="ECO:0000259" key="12">
    <source>
        <dbReference type="Pfam" id="PF07715"/>
    </source>
</evidence>
<keyword evidence="7 8" id="KW-0998">Cell outer membrane</keyword>
<evidence type="ECO:0000256" key="2">
    <source>
        <dbReference type="ARBA" id="ARBA00022448"/>
    </source>
</evidence>
<organism evidence="13 14">
    <name type="scientific">Sphingomonas ginsenosidivorax</name>
    <dbReference type="NCBI Taxonomy" id="862135"/>
    <lineage>
        <taxon>Bacteria</taxon>
        <taxon>Pseudomonadati</taxon>
        <taxon>Pseudomonadota</taxon>
        <taxon>Alphaproteobacteria</taxon>
        <taxon>Sphingomonadales</taxon>
        <taxon>Sphingomonadaceae</taxon>
        <taxon>Sphingomonas</taxon>
    </lineage>
</organism>
<evidence type="ECO:0000256" key="1">
    <source>
        <dbReference type="ARBA" id="ARBA00004571"/>
    </source>
</evidence>
<keyword evidence="5 9" id="KW-0798">TonB box</keyword>
<sequence>MLTSSARATSPRSASAPAFLALSCIGFIASAPAFAAEPAAEAPKATSAGAAASDQQARLERDDIIVNGKIIPANTLESPKATRALIDTTQTVTVIGDQTIRKQNLLTLRDVLQTVPGITFGAGEGGGGYGDSINLRGYSANNDITIDGVRDSAQYSRSETFNLQQVEVYNGANSVFGGGGSVGGTINLVTKRPQAETLTVVSGGIGTDDYYRATLDSNVRVSDLIAVRLNAVAHRNDIPGRDVERNKRWAVAPSAIIGVSGPTSLTLQYLHQEDDNTPVYGVPYFRNAVNAGPLPGADNSGYYGIRNLDSQDITVDQATATVAHAFSDTVSIRNLARWQRVQQDSLTSAPQAPNPNGFCLSNGFQPIATSSVSTTPLACAPGQQLGSYIPSGPRGFVRNQENQILYNQTDFRAVFDTAGLEHTFVLGASFAKEDYTIVTGNTLRTATGATVAQPPIDLANPNTDYTGPFNFIQAGRSQGSTSNAAIYAFDTIKLIPQIEANFGLRYEHAKGIFRADTFSVAPETLGAFTRGLNQTSDETLFSYRGGINFKPVETVSLYASYGNSTTPTSATVRLGCGTLIGTPAIGGAPAGTVDPCAVKPEKAVNYEIGAKADLFGRKLQLTAALFRNDRTNYRVATNDPIVTTLGVTDGRSRVDGIALGASGNVSKAWSIFANYTYLDAKVLQSVSDFCLANPGTRSTTAGSVTTITNPCGNSAAVPDPQRDQQLGNTPKHSGSLFTTYTLPFGLQLGYGLTYQGAFALNNSALATPLAPTTVLTPVFHSADYLTHRAFLSYTIGTGLTAQLNVQNFTNKKYYTGIRNNGWATPGEARSFRLTLFYSL</sequence>
<comment type="subcellular location">
    <subcellularLocation>
        <location evidence="1 8">Cell outer membrane</location>
        <topology evidence="1 8">Multi-pass membrane protein</topology>
    </subcellularLocation>
</comment>
<feature type="signal peptide" evidence="10">
    <location>
        <begin position="1"/>
        <end position="35"/>
    </location>
</feature>
<comment type="similarity">
    <text evidence="8 9">Belongs to the TonB-dependent receptor family.</text>
</comment>
<evidence type="ECO:0000256" key="6">
    <source>
        <dbReference type="ARBA" id="ARBA00023136"/>
    </source>
</evidence>
<evidence type="ECO:0000256" key="9">
    <source>
        <dbReference type="RuleBase" id="RU003357"/>
    </source>
</evidence>
<dbReference type="EMBL" id="VOQR01000001">
    <property type="protein sequence ID" value="TXC69866.1"/>
    <property type="molecule type" value="Genomic_DNA"/>
</dbReference>
<evidence type="ECO:0000256" key="3">
    <source>
        <dbReference type="ARBA" id="ARBA00022452"/>
    </source>
</evidence>
<evidence type="ECO:0000256" key="10">
    <source>
        <dbReference type="SAM" id="SignalP"/>
    </source>
</evidence>
<accession>A0A5C6UCN1</accession>
<dbReference type="InterPro" id="IPR036942">
    <property type="entry name" value="Beta-barrel_TonB_sf"/>
</dbReference>
<dbReference type="Pfam" id="PF07715">
    <property type="entry name" value="Plug"/>
    <property type="match status" value="1"/>
</dbReference>
<dbReference type="OrthoDB" id="9760333at2"/>
<dbReference type="RefSeq" id="WP_147079531.1">
    <property type="nucleotide sequence ID" value="NZ_VOQR01000001.1"/>
</dbReference>
<evidence type="ECO:0000256" key="8">
    <source>
        <dbReference type="PROSITE-ProRule" id="PRU01360"/>
    </source>
</evidence>
<dbReference type="PANTHER" id="PTHR32552">
    <property type="entry name" value="FERRICHROME IRON RECEPTOR-RELATED"/>
    <property type="match status" value="1"/>
</dbReference>
<keyword evidence="3 8" id="KW-1134">Transmembrane beta strand</keyword>
<keyword evidence="6 8" id="KW-0472">Membrane</keyword>